<feature type="transmembrane region" description="Helical" evidence="1">
    <location>
        <begin position="14"/>
        <end position="32"/>
    </location>
</feature>
<dbReference type="eggNOG" id="COG4968">
    <property type="taxonomic scope" value="Bacteria"/>
</dbReference>
<dbReference type="InterPro" id="IPR045584">
    <property type="entry name" value="Pilin-like"/>
</dbReference>
<dbReference type="SUPFAM" id="SSF54523">
    <property type="entry name" value="Pili subunits"/>
    <property type="match status" value="1"/>
</dbReference>
<protein>
    <recommendedName>
        <fullName evidence="4">Methylation</fullName>
    </recommendedName>
</protein>
<dbReference type="AlphaFoldDB" id="A0A081KFB6"/>
<proteinExistence type="predicted"/>
<keyword evidence="1" id="KW-0812">Transmembrane</keyword>
<sequence>MTKNREQGFSLPELIIVVAIIGILAGIVYPSYSQYMYEVRRSDAWSALTAAAAAQERWYSINHAYTNAVNSLGGNSSPEGYYTISVEADSASFTLTATALNTDVQATDSGCTEITLDHFGIQAPQECWK</sequence>
<organism evidence="2 3">
    <name type="scientific">Endozoicomonas elysicola</name>
    <dbReference type="NCBI Taxonomy" id="305900"/>
    <lineage>
        <taxon>Bacteria</taxon>
        <taxon>Pseudomonadati</taxon>
        <taxon>Pseudomonadota</taxon>
        <taxon>Gammaproteobacteria</taxon>
        <taxon>Oceanospirillales</taxon>
        <taxon>Endozoicomonadaceae</taxon>
        <taxon>Endozoicomonas</taxon>
    </lineage>
</organism>
<dbReference type="GO" id="GO:0043683">
    <property type="term" value="P:type IV pilus assembly"/>
    <property type="evidence" value="ECO:0007669"/>
    <property type="project" value="InterPro"/>
</dbReference>
<evidence type="ECO:0000313" key="3">
    <source>
        <dbReference type="Proteomes" id="UP000027997"/>
    </source>
</evidence>
<name>A0A081KFB6_9GAMM</name>
<evidence type="ECO:0000256" key="1">
    <source>
        <dbReference type="SAM" id="Phobius"/>
    </source>
</evidence>
<dbReference type="InterPro" id="IPR012902">
    <property type="entry name" value="N_methyl_site"/>
</dbReference>
<dbReference type="STRING" id="305900.GV64_20835"/>
<dbReference type="NCBIfam" id="TIGR02532">
    <property type="entry name" value="IV_pilin_GFxxxE"/>
    <property type="match status" value="1"/>
</dbReference>
<dbReference type="EMBL" id="JOJP01000001">
    <property type="protein sequence ID" value="KEI72842.1"/>
    <property type="molecule type" value="Genomic_DNA"/>
</dbReference>
<evidence type="ECO:0000313" key="2">
    <source>
        <dbReference type="EMBL" id="KEI72842.1"/>
    </source>
</evidence>
<gene>
    <name evidence="2" type="ORF">GV64_20835</name>
</gene>
<keyword evidence="3" id="KW-1185">Reference proteome</keyword>
<dbReference type="Gene3D" id="3.30.700.10">
    <property type="entry name" value="Glycoprotein, Type 4 Pilin"/>
    <property type="match status" value="1"/>
</dbReference>
<reference evidence="2 3" key="1">
    <citation type="submission" date="2014-06" db="EMBL/GenBank/DDBJ databases">
        <title>Whole Genome Sequences of Three Symbiotic Endozoicomonas Bacteria.</title>
        <authorList>
            <person name="Neave M.J."/>
            <person name="Apprill A."/>
            <person name="Voolstra C.R."/>
        </authorList>
    </citation>
    <scope>NUCLEOTIDE SEQUENCE [LARGE SCALE GENOMIC DNA]</scope>
    <source>
        <strain evidence="2 3">DSM 22380</strain>
    </source>
</reference>
<dbReference type="Pfam" id="PF07963">
    <property type="entry name" value="N_methyl"/>
    <property type="match status" value="1"/>
</dbReference>
<keyword evidence="1" id="KW-0472">Membrane</keyword>
<accession>A0A081KFB6</accession>
<evidence type="ECO:0008006" key="4">
    <source>
        <dbReference type="Google" id="ProtNLM"/>
    </source>
</evidence>
<dbReference type="InterPro" id="IPR031982">
    <property type="entry name" value="PilE-like"/>
</dbReference>
<dbReference type="Proteomes" id="UP000027997">
    <property type="component" value="Unassembled WGS sequence"/>
</dbReference>
<dbReference type="Pfam" id="PF16732">
    <property type="entry name" value="ComP_DUS"/>
    <property type="match status" value="1"/>
</dbReference>
<dbReference type="RefSeq" id="WP_026258116.1">
    <property type="nucleotide sequence ID" value="NZ_JOJP01000001.1"/>
</dbReference>
<dbReference type="PROSITE" id="PS00409">
    <property type="entry name" value="PROKAR_NTER_METHYL"/>
    <property type="match status" value="1"/>
</dbReference>
<keyword evidence="1" id="KW-1133">Transmembrane helix</keyword>
<comment type="caution">
    <text evidence="2">The sequence shown here is derived from an EMBL/GenBank/DDBJ whole genome shotgun (WGS) entry which is preliminary data.</text>
</comment>